<dbReference type="InterPro" id="IPR036938">
    <property type="entry name" value="PAP2/HPO_sf"/>
</dbReference>
<feature type="transmembrane region" description="Helical" evidence="1">
    <location>
        <begin position="178"/>
        <end position="196"/>
    </location>
</feature>
<protein>
    <submittedName>
        <fullName evidence="3">Phosphoesterase</fullName>
    </submittedName>
</protein>
<proteinExistence type="predicted"/>
<organism evidence="3">
    <name type="scientific">Pseudomonas marincola</name>
    <dbReference type="NCBI Taxonomy" id="437900"/>
    <lineage>
        <taxon>Bacteria</taxon>
        <taxon>Pseudomonadati</taxon>
        <taxon>Pseudomonadota</taxon>
        <taxon>Gammaproteobacteria</taxon>
        <taxon>Pseudomonadales</taxon>
        <taxon>Pseudomonadaceae</taxon>
        <taxon>Pseudomonas</taxon>
    </lineage>
</organism>
<feature type="transmembrane region" description="Helical" evidence="1">
    <location>
        <begin position="97"/>
        <end position="115"/>
    </location>
</feature>
<dbReference type="EMBL" id="LR215729">
    <property type="protein sequence ID" value="VEV97774.1"/>
    <property type="molecule type" value="Genomic_DNA"/>
</dbReference>
<evidence type="ECO:0000313" key="3">
    <source>
        <dbReference type="EMBL" id="VEV97774.1"/>
    </source>
</evidence>
<dbReference type="Pfam" id="PF01569">
    <property type="entry name" value="PAP2"/>
    <property type="match status" value="1"/>
</dbReference>
<reference evidence="3" key="1">
    <citation type="submission" date="2019-02" db="EMBL/GenBank/DDBJ databases">
        <authorList>
            <consortium name="Genoscope - CEA"/>
            <person name="William W."/>
        </authorList>
    </citation>
    <scope>NUCLEOTIDE SEQUENCE [LARGE SCALE GENOMIC DNA]</scope>
    <source>
        <strain evidence="3">YSy11</strain>
    </source>
</reference>
<gene>
    <name evidence="3" type="ORF">PMYSY11_2729</name>
</gene>
<feature type="transmembrane region" description="Helical" evidence="1">
    <location>
        <begin position="12"/>
        <end position="29"/>
    </location>
</feature>
<sequence>MLKTLPPIPRPFNFRLAYAIPLGLMALMLCVDPSPLDLAIAHLMYSPQTGFIGGHSFFLEDVLHDYAKQLIIVCGLLTIAALITCQFRPKLKHWRRPLSYVVLAVALSTSVITPLKALTNVPCPWSITEFGGSQTHTPLLSSRADNDKPGRCWPGGHASTGFSWLALFFVWRDRRPRAAKAALIGVLAVGTIFSVGRMLQGAHFLSHNVWTLLICWLISLSTYYLILYRPALAKAPLKDATGLRTDTATE</sequence>
<evidence type="ECO:0000259" key="2">
    <source>
        <dbReference type="Pfam" id="PF01569"/>
    </source>
</evidence>
<dbReference type="CDD" id="cd03396">
    <property type="entry name" value="PAP2_like_6"/>
    <property type="match status" value="1"/>
</dbReference>
<accession>A0A653E4X9</accession>
<evidence type="ECO:0000256" key="1">
    <source>
        <dbReference type="SAM" id="Phobius"/>
    </source>
</evidence>
<feature type="transmembrane region" description="Helical" evidence="1">
    <location>
        <begin position="153"/>
        <end position="171"/>
    </location>
</feature>
<dbReference type="SUPFAM" id="SSF48317">
    <property type="entry name" value="Acid phosphatase/Vanadium-dependent haloperoxidase"/>
    <property type="match status" value="1"/>
</dbReference>
<feature type="transmembrane region" description="Helical" evidence="1">
    <location>
        <begin position="208"/>
        <end position="228"/>
    </location>
</feature>
<dbReference type="RefSeq" id="WP_172970665.1">
    <property type="nucleotide sequence ID" value="NZ_LR215729.2"/>
</dbReference>
<keyword evidence="1" id="KW-0812">Transmembrane</keyword>
<dbReference type="InterPro" id="IPR000326">
    <property type="entry name" value="PAP2/HPO"/>
</dbReference>
<name>A0A653E4X9_9PSED</name>
<dbReference type="Gene3D" id="1.20.144.10">
    <property type="entry name" value="Phosphatidic acid phosphatase type 2/haloperoxidase"/>
    <property type="match status" value="1"/>
</dbReference>
<dbReference type="AlphaFoldDB" id="A0A653E4X9"/>
<keyword evidence="1" id="KW-0472">Membrane</keyword>
<feature type="transmembrane region" description="Helical" evidence="1">
    <location>
        <begin position="66"/>
        <end position="85"/>
    </location>
</feature>
<feature type="domain" description="Phosphatidic acid phosphatase type 2/haloperoxidase" evidence="2">
    <location>
        <begin position="99"/>
        <end position="229"/>
    </location>
</feature>
<keyword evidence="1" id="KW-1133">Transmembrane helix</keyword>